<dbReference type="GO" id="GO:0006508">
    <property type="term" value="P:proteolysis"/>
    <property type="evidence" value="ECO:0007669"/>
    <property type="project" value="UniProtKB-KW"/>
</dbReference>
<dbReference type="InterPro" id="IPR015500">
    <property type="entry name" value="Peptidase_S8_subtilisin-rel"/>
</dbReference>
<dbReference type="InterPro" id="IPR008979">
    <property type="entry name" value="Galactose-bd-like_sf"/>
</dbReference>
<feature type="domain" description="PKD" evidence="7">
    <location>
        <begin position="826"/>
        <end position="917"/>
    </location>
</feature>
<organism evidence="8 9">
    <name type="scientific">Hymenobacter psychrotolerans DSM 18569</name>
    <dbReference type="NCBI Taxonomy" id="1121959"/>
    <lineage>
        <taxon>Bacteria</taxon>
        <taxon>Pseudomonadati</taxon>
        <taxon>Bacteroidota</taxon>
        <taxon>Cytophagia</taxon>
        <taxon>Cytophagales</taxon>
        <taxon>Hymenobacteraceae</taxon>
        <taxon>Hymenobacter</taxon>
    </lineage>
</organism>
<dbReference type="InterPro" id="IPR013783">
    <property type="entry name" value="Ig-like_fold"/>
</dbReference>
<name>A0A1M6QEG2_9BACT</name>
<keyword evidence="3 5" id="KW-0378">Hydrolase</keyword>
<dbReference type="GO" id="GO:0004252">
    <property type="term" value="F:serine-type endopeptidase activity"/>
    <property type="evidence" value="ECO:0007669"/>
    <property type="project" value="UniProtKB-UniRule"/>
</dbReference>
<evidence type="ECO:0000313" key="9">
    <source>
        <dbReference type="Proteomes" id="UP000183947"/>
    </source>
</evidence>
<dbReference type="OrthoDB" id="9792152at2"/>
<evidence type="ECO:0000256" key="4">
    <source>
        <dbReference type="ARBA" id="ARBA00022825"/>
    </source>
</evidence>
<dbReference type="SMART" id="SM00089">
    <property type="entry name" value="PKD"/>
    <property type="match status" value="1"/>
</dbReference>
<dbReference type="PANTHER" id="PTHR43806">
    <property type="entry name" value="PEPTIDASE S8"/>
    <property type="match status" value="1"/>
</dbReference>
<reference evidence="9" key="1">
    <citation type="submission" date="2016-11" db="EMBL/GenBank/DDBJ databases">
        <authorList>
            <person name="Varghese N."/>
            <person name="Submissions S."/>
        </authorList>
    </citation>
    <scope>NUCLEOTIDE SEQUENCE [LARGE SCALE GENOMIC DNA]</scope>
    <source>
        <strain evidence="9">DSM 18569</strain>
    </source>
</reference>
<dbReference type="CDD" id="cd00146">
    <property type="entry name" value="PKD"/>
    <property type="match status" value="1"/>
</dbReference>
<evidence type="ECO:0000259" key="7">
    <source>
        <dbReference type="PROSITE" id="PS50093"/>
    </source>
</evidence>
<dbReference type="InterPro" id="IPR000601">
    <property type="entry name" value="PKD_dom"/>
</dbReference>
<dbReference type="PROSITE" id="PS51892">
    <property type="entry name" value="SUBTILASE"/>
    <property type="match status" value="1"/>
</dbReference>
<feature type="active site" description="Charge relay system" evidence="5">
    <location>
        <position position="250"/>
    </location>
</feature>
<dbReference type="Gene3D" id="2.60.40.10">
    <property type="entry name" value="Immunoglobulins"/>
    <property type="match status" value="1"/>
</dbReference>
<gene>
    <name evidence="8" type="ORF">SAMN02746009_00537</name>
</gene>
<dbReference type="STRING" id="1121959.SAMN02746009_00537"/>
<dbReference type="CDD" id="cd04842">
    <property type="entry name" value="Peptidases_S8_Kp43_protease"/>
    <property type="match status" value="1"/>
</dbReference>
<dbReference type="Gene3D" id="2.60.120.200">
    <property type="match status" value="1"/>
</dbReference>
<dbReference type="InterPro" id="IPR050131">
    <property type="entry name" value="Peptidase_S8_subtilisin-like"/>
</dbReference>
<dbReference type="InterPro" id="IPR023828">
    <property type="entry name" value="Peptidase_S8_Ser-AS"/>
</dbReference>
<feature type="signal peptide" evidence="6">
    <location>
        <begin position="1"/>
        <end position="22"/>
    </location>
</feature>
<dbReference type="PRINTS" id="PR00723">
    <property type="entry name" value="SUBTILISIN"/>
</dbReference>
<comment type="similarity">
    <text evidence="1 5">Belongs to the peptidase S8 family.</text>
</comment>
<dbReference type="Gene3D" id="3.40.50.200">
    <property type="entry name" value="Peptidase S8/S53 domain"/>
    <property type="match status" value="1"/>
</dbReference>
<keyword evidence="2 5" id="KW-0645">Protease</keyword>
<dbReference type="InterPro" id="IPR036852">
    <property type="entry name" value="Peptidase_S8/S53_dom_sf"/>
</dbReference>
<dbReference type="InterPro" id="IPR026444">
    <property type="entry name" value="Secre_tail"/>
</dbReference>
<dbReference type="SUPFAM" id="SSF52743">
    <property type="entry name" value="Subtilisin-like"/>
    <property type="match status" value="1"/>
</dbReference>
<feature type="active site" description="Charge relay system" evidence="5">
    <location>
        <position position="276"/>
    </location>
</feature>
<dbReference type="NCBIfam" id="TIGR04183">
    <property type="entry name" value="Por_Secre_tail"/>
    <property type="match status" value="1"/>
</dbReference>
<dbReference type="EMBL" id="FRAS01000001">
    <property type="protein sequence ID" value="SHK18642.1"/>
    <property type="molecule type" value="Genomic_DNA"/>
</dbReference>
<evidence type="ECO:0000256" key="1">
    <source>
        <dbReference type="ARBA" id="ARBA00011073"/>
    </source>
</evidence>
<accession>A0A1M6QEG2</accession>
<feature type="chain" id="PRO_5012183952" evidence="6">
    <location>
        <begin position="23"/>
        <end position="1196"/>
    </location>
</feature>
<dbReference type="Pfam" id="PF00082">
    <property type="entry name" value="Peptidase_S8"/>
    <property type="match status" value="1"/>
</dbReference>
<dbReference type="InterPro" id="IPR022409">
    <property type="entry name" value="PKD/Chitinase_dom"/>
</dbReference>
<keyword evidence="9" id="KW-1185">Reference proteome</keyword>
<dbReference type="SUPFAM" id="SSF49299">
    <property type="entry name" value="PKD domain"/>
    <property type="match status" value="1"/>
</dbReference>
<sequence length="1196" mass="127119">MKHLHSLGLAALLGLAPLLASAQPAQPAGRYALQLASGPVTPTANAAEWLRQPATAPSDAWQGQVFRVLQFEQLPTAAQKAALAATGVRLLDYLPRNAWTASLPATLSHQRLAGLGLRSVQPVAPTWKLAGDLARNVIPDHMQRGGGLVEVNVQYYATITPNQAAQALRQTEWQEAGKPQFEQQLRVLCRPADIARLTALPWVSAVEPATPPAEPENFRGRTDHRANAISTDYGAGRHYDGRGVTVGHGDDGRIGPHIDYQGRFDQSAAGPSSGNHGDHVAGIIMGAGNMDPRVRGNATAAFNLYYSYPGNLNNTPAAYAGPRRMRVTNSSYGDGNNAGYTSFTRTVDQHTRQRPYLLHVFSSGNSGTSNFNYGAGAGWGNITGGHKMGKNVVTVGNVLYTDALASSSSRGPAKDGRIKPDVCAVGSSVTSTVDPNTYAVFTGTSMAAPGVAGVTAQLVQAYRSLNSQQEAPTALLKAALMNTAEDLGNPGPDFRFGYGRVNALRAVRVLEQRTYLKDSLTTGQTKTHTLTIPSGKKELRVMVYWHDYEAAINSNPSLVNDLNMELAAPGGGSYQPWVLDHRPTVAQLNANAIRARDSINNVEQVTLQEPTAGTYTLTVRGAAVPQGPQTYYVVYSYIEDGVELTYPLGGEGFVPGENEVLRWDAPTGTGTFALDYTTDNGATWLPISASVAATARHFDWTVPAGVASGRVKVRVTRGAASSQSVAPLTISPLPGNLRLGYVCANTVKLQWDTLATASAYVVYKLGAEYMDSITTVTRTSVVLTGVGAGAEQWYSVQPIRASDGLRGRRTRALNQPALLNNCPGPPLVAFQASRTLVCPGTAITLTDQSQSQPTTWAWSIAPSAGVTFVGGTTAASQNPQIQFSTPGTYSVTLLASNSYGPTTLTQSALITVSNGRALPLAQNFTTGTFPPAGWQIENPSSNYTWQLSDQSIMGPDTLLRPVPMVADYSDNVRGAEDYLITPPLELSSRAPGANSLQLNFWVAYAAYSATYFDGIRVDVSTDCGLTFQPTGYLKRGTALATVTGFQTSEWAPSGPADWRQETVDLSSLLAAGGPSRILVRFANINDYGNNVYLTNVRLRTAVVQKTAASRNANLGLVSAYPVPFGQQLTVQLAPTTSGAATLVLLDALGRQVSRQALTLRAGVPQQPQLATGALPAGVYTLRLLTADGSQQLKVVK</sequence>
<dbReference type="PROSITE" id="PS50093">
    <property type="entry name" value="PKD"/>
    <property type="match status" value="1"/>
</dbReference>
<evidence type="ECO:0000256" key="3">
    <source>
        <dbReference type="ARBA" id="ARBA00022801"/>
    </source>
</evidence>
<dbReference type="InterPro" id="IPR034058">
    <property type="entry name" value="TagA/B/C/D_pept_dom"/>
</dbReference>
<dbReference type="InterPro" id="IPR035986">
    <property type="entry name" value="PKD_dom_sf"/>
</dbReference>
<dbReference type="PANTHER" id="PTHR43806:SF11">
    <property type="entry name" value="CEREVISIN-RELATED"/>
    <property type="match status" value="1"/>
</dbReference>
<evidence type="ECO:0000256" key="6">
    <source>
        <dbReference type="SAM" id="SignalP"/>
    </source>
</evidence>
<dbReference type="Proteomes" id="UP000183947">
    <property type="component" value="Unassembled WGS sequence"/>
</dbReference>
<proteinExistence type="inferred from homology"/>
<feature type="active site" description="Charge relay system" evidence="5">
    <location>
        <position position="445"/>
    </location>
</feature>
<dbReference type="AlphaFoldDB" id="A0A1M6QEG2"/>
<evidence type="ECO:0000256" key="2">
    <source>
        <dbReference type="ARBA" id="ARBA00022670"/>
    </source>
</evidence>
<dbReference type="PROSITE" id="PS00138">
    <property type="entry name" value="SUBTILASE_SER"/>
    <property type="match status" value="1"/>
</dbReference>
<dbReference type="SUPFAM" id="SSF49785">
    <property type="entry name" value="Galactose-binding domain-like"/>
    <property type="match status" value="1"/>
</dbReference>
<dbReference type="InterPro" id="IPR000209">
    <property type="entry name" value="Peptidase_S8/S53_dom"/>
</dbReference>
<protein>
    <submittedName>
        <fullName evidence="8">Por secretion system C-terminal sorting domain-containing protein</fullName>
    </submittedName>
</protein>
<evidence type="ECO:0000256" key="5">
    <source>
        <dbReference type="PROSITE-ProRule" id="PRU01240"/>
    </source>
</evidence>
<keyword evidence="4 5" id="KW-0720">Serine protease</keyword>
<keyword evidence="6" id="KW-0732">Signal</keyword>
<evidence type="ECO:0000313" key="8">
    <source>
        <dbReference type="EMBL" id="SHK18642.1"/>
    </source>
</evidence>
<dbReference type="RefSeq" id="WP_073281118.1">
    <property type="nucleotide sequence ID" value="NZ_FRAS01000001.1"/>
</dbReference>
<dbReference type="Pfam" id="PF00801">
    <property type="entry name" value="PKD"/>
    <property type="match status" value="1"/>
</dbReference>
<dbReference type="Gene3D" id="2.60.120.380">
    <property type="match status" value="1"/>
</dbReference>